<reference evidence="1" key="1">
    <citation type="journal article" date="2020" name="J Insects Food Feed">
        <title>The yellow mealworm (Tenebrio molitor) genome: a resource for the emerging insects as food and feed industry.</title>
        <authorList>
            <person name="Eriksson T."/>
            <person name="Andere A."/>
            <person name="Kelstrup H."/>
            <person name="Emery V."/>
            <person name="Picard C."/>
        </authorList>
    </citation>
    <scope>NUCLEOTIDE SEQUENCE</scope>
    <source>
        <strain evidence="1">Stoneville</strain>
        <tissue evidence="1">Whole head</tissue>
    </source>
</reference>
<evidence type="ECO:0000313" key="2">
    <source>
        <dbReference type="Proteomes" id="UP000719412"/>
    </source>
</evidence>
<gene>
    <name evidence="1" type="ORF">GEV33_011290</name>
</gene>
<accession>A0A8J6HBX5</accession>
<evidence type="ECO:0000313" key="1">
    <source>
        <dbReference type="EMBL" id="KAH0811501.1"/>
    </source>
</evidence>
<dbReference type="Proteomes" id="UP000719412">
    <property type="component" value="Unassembled WGS sequence"/>
</dbReference>
<dbReference type="EMBL" id="JABDTM020026755">
    <property type="protein sequence ID" value="KAH0811501.1"/>
    <property type="molecule type" value="Genomic_DNA"/>
</dbReference>
<name>A0A8J6HBX5_TENMO</name>
<reference evidence="1" key="2">
    <citation type="submission" date="2021-08" db="EMBL/GenBank/DDBJ databases">
        <authorList>
            <person name="Eriksson T."/>
        </authorList>
    </citation>
    <scope>NUCLEOTIDE SEQUENCE</scope>
    <source>
        <strain evidence="1">Stoneville</strain>
        <tissue evidence="1">Whole head</tissue>
    </source>
</reference>
<protein>
    <submittedName>
        <fullName evidence="1">Uncharacterized protein</fullName>
    </submittedName>
</protein>
<dbReference type="AlphaFoldDB" id="A0A8J6HBX5"/>
<proteinExistence type="predicted"/>
<keyword evidence="2" id="KW-1185">Reference proteome</keyword>
<comment type="caution">
    <text evidence="1">The sequence shown here is derived from an EMBL/GenBank/DDBJ whole genome shotgun (WGS) entry which is preliminary data.</text>
</comment>
<sequence length="271" mass="30713">MVKGYLIPKCKEVTLKDDLGLMTLDCLDIVTSRADKLRKGFEKVEVVTVSEEPKIRHIRTLLPICYTISSQKVELTVVPPIIHHCHCSTELAIPDRDQVLCDTNSRTSVDNCNPCVIHGWCDCVYWYIRATDGGRAATIRRFMTTDMEIWLRLCRIYDVHDTESALSDRSRGIICKQQRSEVAALSRTTSVPRQDRAVHHKGLLSPLKLLMTITICFALADLDPALDLHLSFPFSAFKRTNNVKYSDDLTHSARSLVGARPCSNLEKFTFM</sequence>
<organism evidence="1 2">
    <name type="scientific">Tenebrio molitor</name>
    <name type="common">Yellow mealworm beetle</name>
    <dbReference type="NCBI Taxonomy" id="7067"/>
    <lineage>
        <taxon>Eukaryota</taxon>
        <taxon>Metazoa</taxon>
        <taxon>Ecdysozoa</taxon>
        <taxon>Arthropoda</taxon>
        <taxon>Hexapoda</taxon>
        <taxon>Insecta</taxon>
        <taxon>Pterygota</taxon>
        <taxon>Neoptera</taxon>
        <taxon>Endopterygota</taxon>
        <taxon>Coleoptera</taxon>
        <taxon>Polyphaga</taxon>
        <taxon>Cucujiformia</taxon>
        <taxon>Tenebrionidae</taxon>
        <taxon>Tenebrio</taxon>
    </lineage>
</organism>